<feature type="transmembrane region" description="Helical" evidence="1">
    <location>
        <begin position="261"/>
        <end position="279"/>
    </location>
</feature>
<dbReference type="OrthoDB" id="2813114at2"/>
<organism evidence="2 3">
    <name type="scientific">Virgibacillus profundi</name>
    <dbReference type="NCBI Taxonomy" id="2024555"/>
    <lineage>
        <taxon>Bacteria</taxon>
        <taxon>Bacillati</taxon>
        <taxon>Bacillota</taxon>
        <taxon>Bacilli</taxon>
        <taxon>Bacillales</taxon>
        <taxon>Bacillaceae</taxon>
        <taxon>Virgibacillus</taxon>
    </lineage>
</organism>
<dbReference type="RefSeq" id="WP_095656808.1">
    <property type="nucleotide sequence ID" value="NZ_NPOA01000013.1"/>
</dbReference>
<keyword evidence="1" id="KW-1133">Transmembrane helix</keyword>
<feature type="transmembrane region" description="Helical" evidence="1">
    <location>
        <begin position="370"/>
        <end position="393"/>
    </location>
</feature>
<protein>
    <recommendedName>
        <fullName evidence="4">Permease</fullName>
    </recommendedName>
</protein>
<dbReference type="Proteomes" id="UP000218887">
    <property type="component" value="Unassembled WGS sequence"/>
</dbReference>
<evidence type="ECO:0000256" key="1">
    <source>
        <dbReference type="SAM" id="Phobius"/>
    </source>
</evidence>
<feature type="transmembrane region" description="Helical" evidence="1">
    <location>
        <begin position="329"/>
        <end position="350"/>
    </location>
</feature>
<feature type="transmembrane region" description="Helical" evidence="1">
    <location>
        <begin position="125"/>
        <end position="151"/>
    </location>
</feature>
<keyword evidence="1" id="KW-0812">Transmembrane</keyword>
<evidence type="ECO:0000313" key="3">
    <source>
        <dbReference type="Proteomes" id="UP000218887"/>
    </source>
</evidence>
<keyword evidence="1" id="KW-0472">Membrane</keyword>
<gene>
    <name evidence="2" type="ORF">CIL05_17315</name>
</gene>
<feature type="transmembrane region" description="Helical" evidence="1">
    <location>
        <begin position="55"/>
        <end position="72"/>
    </location>
</feature>
<proteinExistence type="predicted"/>
<feature type="transmembrane region" description="Helical" evidence="1">
    <location>
        <begin position="6"/>
        <end position="26"/>
    </location>
</feature>
<keyword evidence="3" id="KW-1185">Reference proteome</keyword>
<feature type="transmembrane region" description="Helical" evidence="1">
    <location>
        <begin position="33"/>
        <end position="49"/>
    </location>
</feature>
<accession>A0A2A2I9Z1</accession>
<name>A0A2A2I9Z1_9BACI</name>
<feature type="transmembrane region" description="Helical" evidence="1">
    <location>
        <begin position="84"/>
        <end position="105"/>
    </location>
</feature>
<feature type="transmembrane region" description="Helical" evidence="1">
    <location>
        <begin position="405"/>
        <end position="433"/>
    </location>
</feature>
<dbReference type="EMBL" id="NPOA01000013">
    <property type="protein sequence ID" value="PAV28392.1"/>
    <property type="molecule type" value="Genomic_DNA"/>
</dbReference>
<comment type="caution">
    <text evidence="2">The sequence shown here is derived from an EMBL/GenBank/DDBJ whole genome shotgun (WGS) entry which is preliminary data.</text>
</comment>
<evidence type="ECO:0000313" key="2">
    <source>
        <dbReference type="EMBL" id="PAV28392.1"/>
    </source>
</evidence>
<feature type="transmembrane region" description="Helical" evidence="1">
    <location>
        <begin position="285"/>
        <end position="308"/>
    </location>
</feature>
<dbReference type="AlphaFoldDB" id="A0A2A2I9Z1"/>
<evidence type="ECO:0008006" key="4">
    <source>
        <dbReference type="Google" id="ProtNLM"/>
    </source>
</evidence>
<feature type="transmembrane region" description="Helical" evidence="1">
    <location>
        <begin position="445"/>
        <end position="466"/>
    </location>
</feature>
<feature type="transmembrane region" description="Helical" evidence="1">
    <location>
        <begin position="200"/>
        <end position="224"/>
    </location>
</feature>
<sequence>MNFYFPFIFYYGVLLFLLLNFIEHIVGFNLPNLQSLISLVIFCYALITLRIRAKLFPILLIVLAGLISLFTNQANIWEVYWMGMLELADIIVLILIVPLISWIILHEKYIDSIFSKASFILKTRVSYFSGVMLFTQVLSHFLLIGSIPLIYQFVKENIKETHIGIEKLKNLSILRGFSLGTLWVVTIPSFSYSVQTSNASILTVIIQGFIFSSISILVSIYFFVHKYQSAWVNAASMIDNKISSIEHQIDKGYMNKCVKEFLLLFIFFFGVTVLIHLLLDWDLLVVIPQVTIICVLAYFLFKKSLILLMSHSKHYFLNDIMRKNEELSIYFSVSIFIYAVQVSDIGIYIADVLNLLTSSPLINLYMLLPFLMVLLGFVGLGPLTSMVLVGGLINSLSIDFIPELLVLSLTVGSAISIMMSPIGVSVIMLSTVSNIGKLELSLKSNYTYCLFIYLFSQVYIQVILTISN</sequence>
<reference evidence="2 3" key="1">
    <citation type="submission" date="2017-08" db="EMBL/GenBank/DDBJ databases">
        <title>Virgibacillus indicus sp. nov. and Virgibacillus profoundi sp. nov, two moderately halophilic bacteria isolated from marine sediment by using the Microfluidic Streak Plate.</title>
        <authorList>
            <person name="Xu B."/>
            <person name="Hu B."/>
            <person name="Wang J."/>
            <person name="Zhu Y."/>
            <person name="Huang L."/>
            <person name="Du W."/>
            <person name="Huang Y."/>
        </authorList>
    </citation>
    <scope>NUCLEOTIDE SEQUENCE [LARGE SCALE GENOMIC DNA]</scope>
    <source>
        <strain evidence="2 3">IO3-P3-H5</strain>
    </source>
</reference>